<reference evidence="1" key="1">
    <citation type="submission" date="2021-01" db="EMBL/GenBank/DDBJ databases">
        <title>Whole genome shotgun sequence of Actinocatenispora rupis NBRC 107355.</title>
        <authorList>
            <person name="Komaki H."/>
            <person name="Tamura T."/>
        </authorList>
    </citation>
    <scope>NUCLEOTIDE SEQUENCE</scope>
    <source>
        <strain evidence="1">NBRC 107355</strain>
    </source>
</reference>
<organism evidence="1 2">
    <name type="scientific">Actinocatenispora rupis</name>
    <dbReference type="NCBI Taxonomy" id="519421"/>
    <lineage>
        <taxon>Bacteria</taxon>
        <taxon>Bacillati</taxon>
        <taxon>Actinomycetota</taxon>
        <taxon>Actinomycetes</taxon>
        <taxon>Micromonosporales</taxon>
        <taxon>Micromonosporaceae</taxon>
        <taxon>Actinocatenispora</taxon>
    </lineage>
</organism>
<dbReference type="PANTHER" id="PTHR18901:SF38">
    <property type="entry name" value="PSEUDOURIDINE-5'-PHOSPHATASE"/>
    <property type="match status" value="1"/>
</dbReference>
<keyword evidence="2" id="KW-1185">Reference proteome</keyword>
<dbReference type="SUPFAM" id="SSF56784">
    <property type="entry name" value="HAD-like"/>
    <property type="match status" value="1"/>
</dbReference>
<dbReference type="NCBIfam" id="TIGR01509">
    <property type="entry name" value="HAD-SF-IA-v3"/>
    <property type="match status" value="1"/>
</dbReference>
<dbReference type="InterPro" id="IPR023214">
    <property type="entry name" value="HAD_sf"/>
</dbReference>
<dbReference type="Gene3D" id="3.40.50.1000">
    <property type="entry name" value="HAD superfamily/HAD-like"/>
    <property type="match status" value="1"/>
</dbReference>
<dbReference type="RefSeq" id="WP_203659611.1">
    <property type="nucleotide sequence ID" value="NZ_BAAAZM010000008.1"/>
</dbReference>
<sequence length="223" mass="23015">MDARHGIIFDLDGVLVDSERWWDETRRGVVAEYGGAWTDEATTAMLGMSTPEWADYLVTALGVRLAPAEAARTVVDRMADRYADGPPLLPGAVDAVRDAARRTPVAIATSSPPVLVDAFLSGTGLAGVVAAAVSSEQVGAGKPDPAVYLTAAERIAVPAGSCAAIEDSTNGLRAALAAGTTVIAAPNPHFPPDPAVLSRAAYRIGGLAELPGVLDEVQASWSR</sequence>
<gene>
    <name evidence="1" type="ORF">Aru02nite_39210</name>
</gene>
<dbReference type="InterPro" id="IPR023198">
    <property type="entry name" value="PGP-like_dom2"/>
</dbReference>
<evidence type="ECO:0000313" key="2">
    <source>
        <dbReference type="Proteomes" id="UP000612808"/>
    </source>
</evidence>
<dbReference type="InterPro" id="IPR006439">
    <property type="entry name" value="HAD-SF_hydro_IA"/>
</dbReference>
<proteinExistence type="predicted"/>
<evidence type="ECO:0000313" key="1">
    <source>
        <dbReference type="EMBL" id="GID13032.1"/>
    </source>
</evidence>
<comment type="caution">
    <text evidence="1">The sequence shown here is derived from an EMBL/GenBank/DDBJ whole genome shotgun (WGS) entry which is preliminary data.</text>
</comment>
<dbReference type="PANTHER" id="PTHR18901">
    <property type="entry name" value="2-DEOXYGLUCOSE-6-PHOSPHATE PHOSPHATASE 2"/>
    <property type="match status" value="1"/>
</dbReference>
<protein>
    <submittedName>
        <fullName evidence="1">Haloacid dehalogenase</fullName>
    </submittedName>
</protein>
<dbReference type="SFLD" id="SFLDG01129">
    <property type="entry name" value="C1.5:_HAD__Beta-PGM__Phosphata"/>
    <property type="match status" value="1"/>
</dbReference>
<dbReference type="Pfam" id="PF00702">
    <property type="entry name" value="Hydrolase"/>
    <property type="match status" value="1"/>
</dbReference>
<accession>A0A8J3JAD6</accession>
<name>A0A8J3JAD6_9ACTN</name>
<dbReference type="CDD" id="cd07505">
    <property type="entry name" value="HAD_BPGM-like"/>
    <property type="match status" value="1"/>
</dbReference>
<dbReference type="SFLD" id="SFLDS00003">
    <property type="entry name" value="Haloacid_Dehalogenase"/>
    <property type="match status" value="1"/>
</dbReference>
<dbReference type="InterPro" id="IPR036412">
    <property type="entry name" value="HAD-like_sf"/>
</dbReference>
<dbReference type="AlphaFoldDB" id="A0A8J3JAD6"/>
<dbReference type="Gene3D" id="1.10.150.240">
    <property type="entry name" value="Putative phosphatase, domain 2"/>
    <property type="match status" value="1"/>
</dbReference>
<dbReference type="EMBL" id="BOMB01000021">
    <property type="protein sequence ID" value="GID13032.1"/>
    <property type="molecule type" value="Genomic_DNA"/>
</dbReference>
<dbReference type="Proteomes" id="UP000612808">
    <property type="component" value="Unassembled WGS sequence"/>
</dbReference>